<gene>
    <name evidence="2" type="ORF">B0I26_101357</name>
</gene>
<sequence>MSLKLVELQVALPRTYDIGKIQEQMAQQSQFMQSQLAASIQKKEELQRRQVTAKEKSSEARWKKEGNPLQLQTNKKMKTAKQNHPYKGTMIDFTG</sequence>
<protein>
    <submittedName>
        <fullName evidence="2">Uncharacterized protein</fullName>
    </submittedName>
</protein>
<reference evidence="2 3" key="1">
    <citation type="submission" date="2018-06" db="EMBL/GenBank/DDBJ databases">
        <title>Genomic Encyclopedia of Type Strains, Phase III (KMG-III): the genomes of soil and plant-associated and newly described type strains.</title>
        <authorList>
            <person name="Whitman W."/>
        </authorList>
    </citation>
    <scope>NUCLEOTIDE SEQUENCE [LARGE SCALE GENOMIC DNA]</scope>
    <source>
        <strain evidence="2 3">CGMCC 1.8979</strain>
    </source>
</reference>
<dbReference type="Proteomes" id="UP000248555">
    <property type="component" value="Unassembled WGS sequence"/>
</dbReference>
<evidence type="ECO:0000313" key="2">
    <source>
        <dbReference type="EMBL" id="RAK23396.1"/>
    </source>
</evidence>
<evidence type="ECO:0000313" key="3">
    <source>
        <dbReference type="Proteomes" id="UP000248555"/>
    </source>
</evidence>
<dbReference type="EMBL" id="QLMH01000001">
    <property type="protein sequence ID" value="RAK23396.1"/>
    <property type="molecule type" value="Genomic_DNA"/>
</dbReference>
<comment type="caution">
    <text evidence="2">The sequence shown here is derived from an EMBL/GenBank/DDBJ whole genome shotgun (WGS) entry which is preliminary data.</text>
</comment>
<accession>A0A327YST2</accession>
<feature type="coiled-coil region" evidence="1">
    <location>
        <begin position="29"/>
        <end position="56"/>
    </location>
</feature>
<evidence type="ECO:0000256" key="1">
    <source>
        <dbReference type="SAM" id="Coils"/>
    </source>
</evidence>
<keyword evidence="3" id="KW-1185">Reference proteome</keyword>
<dbReference type="OrthoDB" id="2476294at2"/>
<dbReference type="RefSeq" id="WP_111643748.1">
    <property type="nucleotide sequence ID" value="NZ_QLMH01000001.1"/>
</dbReference>
<proteinExistence type="predicted"/>
<dbReference type="AlphaFoldDB" id="A0A327YST2"/>
<keyword evidence="1" id="KW-0175">Coiled coil</keyword>
<name>A0A327YST2_9BACL</name>
<organism evidence="2 3">
    <name type="scientific">Paranoxybacillus vitaminiphilus</name>
    <dbReference type="NCBI Taxonomy" id="581036"/>
    <lineage>
        <taxon>Bacteria</taxon>
        <taxon>Bacillati</taxon>
        <taxon>Bacillota</taxon>
        <taxon>Bacilli</taxon>
        <taxon>Bacillales</taxon>
        <taxon>Anoxybacillaceae</taxon>
        <taxon>Paranoxybacillus</taxon>
    </lineage>
</organism>